<reference evidence="4 5" key="1">
    <citation type="submission" date="2015-05" db="EMBL/GenBank/DDBJ databases">
        <title>Draft genome sequence of the bacterium Gordonia jacobaea a new member of the Gordonia genus.</title>
        <authorList>
            <person name="Jimenez-Galisteo G."/>
            <person name="Dominguez A."/>
            <person name="Munoz E."/>
            <person name="Vinas M."/>
        </authorList>
    </citation>
    <scope>NUCLEOTIDE SEQUENCE [LARGE SCALE GENOMIC DNA]</scope>
    <source>
        <strain evidence="5">mv1</strain>
    </source>
</reference>
<dbReference type="CDD" id="cd06358">
    <property type="entry name" value="PBP1_NHase"/>
    <property type="match status" value="1"/>
</dbReference>
<evidence type="ECO:0000256" key="2">
    <source>
        <dbReference type="ARBA" id="ARBA00022729"/>
    </source>
</evidence>
<dbReference type="SUPFAM" id="SSF53822">
    <property type="entry name" value="Periplasmic binding protein-like I"/>
    <property type="match status" value="1"/>
</dbReference>
<dbReference type="Gene3D" id="3.40.50.2300">
    <property type="match status" value="2"/>
</dbReference>
<dbReference type="InterPro" id="IPR028081">
    <property type="entry name" value="Leu-bd"/>
</dbReference>
<feature type="domain" description="Leucine-binding protein" evidence="3">
    <location>
        <begin position="7"/>
        <end position="340"/>
    </location>
</feature>
<comment type="caution">
    <text evidence="4">The sequence shown here is derived from an EMBL/GenBank/DDBJ whole genome shotgun (WGS) entry which is preliminary data.</text>
</comment>
<evidence type="ECO:0000313" key="4">
    <source>
        <dbReference type="EMBL" id="KNA92009.1"/>
    </source>
</evidence>
<proteinExistence type="inferred from homology"/>
<gene>
    <name evidence="4" type="ORF">ABW18_07495</name>
</gene>
<dbReference type="PANTHER" id="PTHR47628">
    <property type="match status" value="1"/>
</dbReference>
<dbReference type="PANTHER" id="PTHR47628:SF1">
    <property type="entry name" value="ALIPHATIC AMIDASE EXPRESSION-REGULATING PROTEIN"/>
    <property type="match status" value="1"/>
</dbReference>
<dbReference type="RefSeq" id="WP_049698343.1">
    <property type="nucleotide sequence ID" value="NZ_JAQDQF010000005.1"/>
</dbReference>
<evidence type="ECO:0000256" key="1">
    <source>
        <dbReference type="ARBA" id="ARBA00010062"/>
    </source>
</evidence>
<dbReference type="Proteomes" id="UP000037247">
    <property type="component" value="Unassembled WGS sequence"/>
</dbReference>
<dbReference type="InterPro" id="IPR028082">
    <property type="entry name" value="Peripla_BP_I"/>
</dbReference>
<organism evidence="4 5">
    <name type="scientific">Gordonia jacobaea</name>
    <dbReference type="NCBI Taxonomy" id="122202"/>
    <lineage>
        <taxon>Bacteria</taxon>
        <taxon>Bacillati</taxon>
        <taxon>Actinomycetota</taxon>
        <taxon>Actinomycetes</taxon>
        <taxon>Mycobacteriales</taxon>
        <taxon>Gordoniaceae</taxon>
        <taxon>Gordonia</taxon>
    </lineage>
</organism>
<dbReference type="EMBL" id="LDTZ01000015">
    <property type="protein sequence ID" value="KNA92009.1"/>
    <property type="molecule type" value="Genomic_DNA"/>
</dbReference>
<comment type="similarity">
    <text evidence="1">Belongs to the leucine-binding protein family.</text>
</comment>
<keyword evidence="2" id="KW-0732">Signal</keyword>
<sequence>MTHRELPIRIAYVVPVQGSAGIFGPSCEACGDLAVAELSCGGGVLGREIELVIVDGGRRPAVVAQEVATLWRAGAIDAVVGWHISAVRKEILRYVGGELPYVYAALHEGEFRTPGLFMTGESPGAQVLPALDWLRRQFGAHTWCVVGNDYVWPRQIAARAEAHLAGAGMSHLGSTFTPLGTSDFTETLDWLEVHGPDAVLVLLIGDDAVRFGRAFARRGLDEISLRFSPILEENQVLGMGASATANMYSAAGYFDSLATTSTLDFGARYHRFHGVDAPMLNSIGQSCYEAINVLGEIATRAGSLAVPALEAAARGATIDGSRGALRLGAGHTDQDVYVAAARHLDLDVLERIHVA</sequence>
<keyword evidence="5" id="KW-1185">Reference proteome</keyword>
<evidence type="ECO:0000259" key="3">
    <source>
        <dbReference type="Pfam" id="PF13458"/>
    </source>
</evidence>
<name>A0ABR5IEA4_9ACTN</name>
<accession>A0ABR5IEA4</accession>
<protein>
    <recommendedName>
        <fullName evidence="3">Leucine-binding protein domain-containing protein</fullName>
    </recommendedName>
</protein>
<evidence type="ECO:0000313" key="5">
    <source>
        <dbReference type="Proteomes" id="UP000037247"/>
    </source>
</evidence>
<dbReference type="Pfam" id="PF13458">
    <property type="entry name" value="Peripla_BP_6"/>
    <property type="match status" value="1"/>
</dbReference>